<keyword evidence="3" id="KW-1185">Reference proteome</keyword>
<accession>A0A7U3ZGK1</accession>
<dbReference type="Pfam" id="PF04397">
    <property type="entry name" value="LytTR"/>
    <property type="match status" value="1"/>
</dbReference>
<dbReference type="InterPro" id="IPR046947">
    <property type="entry name" value="LytR-like"/>
</dbReference>
<reference evidence="3" key="1">
    <citation type="submission" date="2011-06" db="EMBL/GenBank/DDBJ databases">
        <title>The complete genome of chromosome of Runella slithyformis DSM 19594.</title>
        <authorList>
            <consortium name="US DOE Joint Genome Institute (JGI-PGF)"/>
            <person name="Lucas S."/>
            <person name="Han J."/>
            <person name="Lapidus A."/>
            <person name="Bruce D."/>
            <person name="Goodwin L."/>
            <person name="Pitluck S."/>
            <person name="Peters L."/>
            <person name="Kyrpides N."/>
            <person name="Mavromatis K."/>
            <person name="Ivanova N."/>
            <person name="Ovchinnikova G."/>
            <person name="Zhang X."/>
            <person name="Misra M."/>
            <person name="Detter J.C."/>
            <person name="Tapia R."/>
            <person name="Han C."/>
            <person name="Land M."/>
            <person name="Hauser L."/>
            <person name="Markowitz V."/>
            <person name="Cheng J.-F."/>
            <person name="Hugenholtz P."/>
            <person name="Woyke T."/>
            <person name="Wu D."/>
            <person name="Tindall B."/>
            <person name="Faehrich R."/>
            <person name="Brambilla E."/>
            <person name="Klenk H.-P."/>
            <person name="Eisen J.A."/>
        </authorList>
    </citation>
    <scope>NUCLEOTIDE SEQUENCE [LARGE SCALE GENOMIC DNA]</scope>
    <source>
        <strain evidence="3">ATCC 29530 / DSM 19594 / LMG 11500 / NCIMB 11436 / LSU 4</strain>
    </source>
</reference>
<name>A0A7U3ZGK1_RUNSL</name>
<evidence type="ECO:0000259" key="1">
    <source>
        <dbReference type="PROSITE" id="PS50930"/>
    </source>
</evidence>
<dbReference type="RefSeq" id="WP_013926140.1">
    <property type="nucleotide sequence ID" value="NC_015703.1"/>
</dbReference>
<proteinExistence type="predicted"/>
<evidence type="ECO:0000313" key="3">
    <source>
        <dbReference type="Proteomes" id="UP000000493"/>
    </source>
</evidence>
<reference evidence="2 3" key="2">
    <citation type="journal article" date="2012" name="Stand. Genomic Sci.">
        <title>Complete genome sequence of the aquatic bacterium Runella slithyformis type strain (LSU 4(T)).</title>
        <authorList>
            <person name="Copeland A."/>
            <person name="Zhang X."/>
            <person name="Misra M."/>
            <person name="Lapidus A."/>
            <person name="Nolan M."/>
            <person name="Lucas S."/>
            <person name="Deshpande S."/>
            <person name="Cheng J.F."/>
            <person name="Tapia R."/>
            <person name="Goodwin L.A."/>
            <person name="Pitluck S."/>
            <person name="Liolios K."/>
            <person name="Pagani I."/>
            <person name="Ivanova N."/>
            <person name="Mikhailova N."/>
            <person name="Pati A."/>
            <person name="Chen A."/>
            <person name="Palaniappan K."/>
            <person name="Land M."/>
            <person name="Hauser L."/>
            <person name="Pan C."/>
            <person name="Jeffries C.D."/>
            <person name="Detter J.C."/>
            <person name="Brambilla E.M."/>
            <person name="Rohde M."/>
            <person name="Djao O.D."/>
            <person name="Goker M."/>
            <person name="Sikorski J."/>
            <person name="Tindall B.J."/>
            <person name="Woyke T."/>
            <person name="Bristow J."/>
            <person name="Eisen J.A."/>
            <person name="Markowitz V."/>
            <person name="Hugenholtz P."/>
            <person name="Kyrpides N.C."/>
            <person name="Klenk H.P."/>
            <person name="Mavromatis K."/>
        </authorList>
    </citation>
    <scope>NUCLEOTIDE SEQUENCE [LARGE SCALE GENOMIC DNA]</scope>
    <source>
        <strain evidence="3">ATCC 29530 / DSM 19594 / LMG 11500 / NCIMB 11436 / LSU 4</strain>
    </source>
</reference>
<protein>
    <submittedName>
        <fullName evidence="2">LytTr DNA-binding region</fullName>
    </submittedName>
</protein>
<dbReference type="InterPro" id="IPR007492">
    <property type="entry name" value="LytTR_DNA-bd_dom"/>
</dbReference>
<gene>
    <name evidence="2" type="ordered locus">Runsl_0363</name>
</gene>
<dbReference type="GO" id="GO:0000156">
    <property type="term" value="F:phosphorelay response regulator activity"/>
    <property type="evidence" value="ECO:0007669"/>
    <property type="project" value="InterPro"/>
</dbReference>
<dbReference type="EMBL" id="CP002859">
    <property type="protein sequence ID" value="AEI46815.1"/>
    <property type="molecule type" value="Genomic_DNA"/>
</dbReference>
<dbReference type="KEGG" id="rsi:Runsl_0363"/>
<sequence length="129" mass="15014">MQTFPGVTPFENAVTLPRFQTKNGENRINPKHISFLMAQGNYTIFHLATGEQVLTSLPLGNYAPLLEWHGFVRIHKSYLVNLDCLQECTIERFTLVTFPNGEVIEIARRRRSKLKELFQIHKIILRYID</sequence>
<feature type="domain" description="HTH LytTR-type" evidence="1">
    <location>
        <begin position="28"/>
        <end position="120"/>
    </location>
</feature>
<dbReference type="Proteomes" id="UP000000493">
    <property type="component" value="Chromosome"/>
</dbReference>
<organism evidence="2 3">
    <name type="scientific">Runella slithyformis (strain ATCC 29530 / DSM 19594 / LMG 11500 / NCIMB 11436 / LSU 4)</name>
    <dbReference type="NCBI Taxonomy" id="761193"/>
    <lineage>
        <taxon>Bacteria</taxon>
        <taxon>Pseudomonadati</taxon>
        <taxon>Bacteroidota</taxon>
        <taxon>Cytophagia</taxon>
        <taxon>Cytophagales</taxon>
        <taxon>Spirosomataceae</taxon>
        <taxon>Runella</taxon>
    </lineage>
</organism>
<dbReference type="GO" id="GO:0003677">
    <property type="term" value="F:DNA binding"/>
    <property type="evidence" value="ECO:0007669"/>
    <property type="project" value="UniProtKB-KW"/>
</dbReference>
<evidence type="ECO:0000313" key="2">
    <source>
        <dbReference type="EMBL" id="AEI46815.1"/>
    </source>
</evidence>
<dbReference type="PROSITE" id="PS50930">
    <property type="entry name" value="HTH_LYTTR"/>
    <property type="match status" value="1"/>
</dbReference>
<dbReference type="SMART" id="SM00850">
    <property type="entry name" value="LytTR"/>
    <property type="match status" value="1"/>
</dbReference>
<dbReference type="PANTHER" id="PTHR37299">
    <property type="entry name" value="TRANSCRIPTIONAL REGULATOR-RELATED"/>
    <property type="match status" value="1"/>
</dbReference>
<dbReference type="PANTHER" id="PTHR37299:SF1">
    <property type="entry name" value="STAGE 0 SPORULATION PROTEIN A HOMOLOG"/>
    <property type="match status" value="1"/>
</dbReference>
<dbReference type="AlphaFoldDB" id="A0A7U3ZGK1"/>
<dbReference type="Gene3D" id="2.40.50.1020">
    <property type="entry name" value="LytTr DNA-binding domain"/>
    <property type="match status" value="1"/>
</dbReference>
<keyword evidence="2" id="KW-0238">DNA-binding</keyword>